<evidence type="ECO:0000256" key="2">
    <source>
        <dbReference type="ARBA" id="ARBA00005982"/>
    </source>
</evidence>
<dbReference type="InterPro" id="IPR050171">
    <property type="entry name" value="MFS_Transporters"/>
</dbReference>
<dbReference type="PANTHER" id="PTHR23517:SF15">
    <property type="entry name" value="PROTON-DEPENDENT OLIGOPEPTIDE FAMILY TRANSPORT PROTEIN"/>
    <property type="match status" value="1"/>
</dbReference>
<feature type="transmembrane region" description="Helical" evidence="8">
    <location>
        <begin position="220"/>
        <end position="242"/>
    </location>
</feature>
<accession>A0A7W3VS29</accession>
<dbReference type="InterPro" id="IPR020846">
    <property type="entry name" value="MFS_dom"/>
</dbReference>
<reference evidence="10 11" key="1">
    <citation type="submission" date="2020-08" db="EMBL/GenBank/DDBJ databases">
        <title>Amycolatopsis sp. nov. DR6-1 isolated from Dendrobium heterocarpum.</title>
        <authorList>
            <person name="Tedsree N."/>
            <person name="Kuncharoen N."/>
            <person name="Likhitwitayawuid K."/>
            <person name="Tanasupawat S."/>
        </authorList>
    </citation>
    <scope>NUCLEOTIDE SEQUENCE [LARGE SCALE GENOMIC DNA]</scope>
    <source>
        <strain evidence="10 11">DR6-1</strain>
    </source>
</reference>
<keyword evidence="4" id="KW-1003">Cell membrane</keyword>
<organism evidence="10 11">
    <name type="scientific">Amycolatopsis dendrobii</name>
    <dbReference type="NCBI Taxonomy" id="2760662"/>
    <lineage>
        <taxon>Bacteria</taxon>
        <taxon>Bacillati</taxon>
        <taxon>Actinomycetota</taxon>
        <taxon>Actinomycetes</taxon>
        <taxon>Pseudonocardiales</taxon>
        <taxon>Pseudonocardiaceae</taxon>
        <taxon>Amycolatopsis</taxon>
    </lineage>
</organism>
<keyword evidence="3" id="KW-0813">Transport</keyword>
<dbReference type="GO" id="GO:1904680">
    <property type="term" value="F:peptide transmembrane transporter activity"/>
    <property type="evidence" value="ECO:0007669"/>
    <property type="project" value="InterPro"/>
</dbReference>
<evidence type="ECO:0000313" key="10">
    <source>
        <dbReference type="EMBL" id="MBB1152178.1"/>
    </source>
</evidence>
<dbReference type="GO" id="GO:0005886">
    <property type="term" value="C:plasma membrane"/>
    <property type="evidence" value="ECO:0007669"/>
    <property type="project" value="UniProtKB-SubCell"/>
</dbReference>
<evidence type="ECO:0000256" key="1">
    <source>
        <dbReference type="ARBA" id="ARBA00004651"/>
    </source>
</evidence>
<feature type="transmembrane region" description="Helical" evidence="8">
    <location>
        <begin position="248"/>
        <end position="266"/>
    </location>
</feature>
<evidence type="ECO:0000256" key="4">
    <source>
        <dbReference type="ARBA" id="ARBA00022475"/>
    </source>
</evidence>
<dbReference type="SUPFAM" id="SSF103473">
    <property type="entry name" value="MFS general substrate transporter"/>
    <property type="match status" value="1"/>
</dbReference>
<dbReference type="InterPro" id="IPR000109">
    <property type="entry name" value="POT_fam"/>
</dbReference>
<evidence type="ECO:0000256" key="6">
    <source>
        <dbReference type="ARBA" id="ARBA00022989"/>
    </source>
</evidence>
<feature type="transmembrane region" description="Helical" evidence="8">
    <location>
        <begin position="149"/>
        <end position="168"/>
    </location>
</feature>
<dbReference type="NCBIfam" id="TIGR00924">
    <property type="entry name" value="yjdL_sub1_fam"/>
    <property type="match status" value="1"/>
</dbReference>
<feature type="transmembrane region" description="Helical" evidence="8">
    <location>
        <begin position="58"/>
        <end position="76"/>
    </location>
</feature>
<evidence type="ECO:0000256" key="7">
    <source>
        <dbReference type="ARBA" id="ARBA00023136"/>
    </source>
</evidence>
<gene>
    <name evidence="10" type="ORF">H4281_03455</name>
</gene>
<dbReference type="InterPro" id="IPR005279">
    <property type="entry name" value="Dipep/tripep_permease"/>
</dbReference>
<dbReference type="InterPro" id="IPR036259">
    <property type="entry name" value="MFS_trans_sf"/>
</dbReference>
<name>A0A7W3VS29_9PSEU</name>
<feature type="transmembrane region" description="Helical" evidence="8">
    <location>
        <begin position="111"/>
        <end position="128"/>
    </location>
</feature>
<evidence type="ECO:0000256" key="3">
    <source>
        <dbReference type="ARBA" id="ARBA00022448"/>
    </source>
</evidence>
<protein>
    <submittedName>
        <fullName evidence="10">MFS transporter</fullName>
    </submittedName>
</protein>
<evidence type="ECO:0000256" key="5">
    <source>
        <dbReference type="ARBA" id="ARBA00022692"/>
    </source>
</evidence>
<feature type="domain" description="Major facilitator superfamily (MFS) profile" evidence="9">
    <location>
        <begin position="1"/>
        <end position="478"/>
    </location>
</feature>
<keyword evidence="6 8" id="KW-1133">Transmembrane helix</keyword>
<dbReference type="GO" id="GO:0015833">
    <property type="term" value="P:peptide transport"/>
    <property type="evidence" value="ECO:0007669"/>
    <property type="project" value="InterPro"/>
</dbReference>
<dbReference type="RefSeq" id="WP_182889385.1">
    <property type="nucleotide sequence ID" value="NZ_JACGZW010000001.1"/>
</dbReference>
<keyword evidence="7 8" id="KW-0472">Membrane</keyword>
<comment type="similarity">
    <text evidence="2">Belongs to the major facilitator superfamily. Proton-dependent oligopeptide transporter (POT/PTR) (TC 2.A.17) family.</text>
</comment>
<feature type="transmembrane region" description="Helical" evidence="8">
    <location>
        <begin position="359"/>
        <end position="381"/>
    </location>
</feature>
<dbReference type="Proteomes" id="UP000526734">
    <property type="component" value="Unassembled WGS sequence"/>
</dbReference>
<sequence>MGKERAFFGQPRGLVGLFFAEAWERFSYYGMRALLLYYMTDRLSDGGLGLRPESAKPLIAVYGSAIYLAAILGGWISDRLLGDRRTTLVGGFLIMCGHICLAVPAGAGALFASMVFIAVGTGLLKPAISSSVGDLYPADDPRRDSGFSIYYMGISVGAVAAPLVVGTVGQDYDYHAGFGIAAAGMAAGLLVYLRSRRRLNPVGNRPKNPLRPAEIPRARLVAAVAGIAVLAVLAVLTVSTGILDADGAVNLISVLAIALPIGYFTVMLRSSRTTRAERARVRAYIPMFVAAVAFWCIQEQGATVIAQYAGESTDLDAFGFAIPASWFQSVGSLVLIVLTPLFAMLWLRLDRSPRSPSTAHKFAAGLAIAGLSYLLMVVPAAHPGQANPLWLAGSLAVVTVGEMCLSPIGLSATTRLAPAAFATQTMGLWLSSNAAGQGIGAQLVKFYDARSAAGYFGALGAGAVVLALLLFALAPLIRRQATKRGSTMDRNQAAVSR</sequence>
<feature type="transmembrane region" description="Helical" evidence="8">
    <location>
        <begin position="174"/>
        <end position="193"/>
    </location>
</feature>
<feature type="transmembrane region" description="Helical" evidence="8">
    <location>
        <begin position="287"/>
        <end position="306"/>
    </location>
</feature>
<feature type="transmembrane region" description="Helical" evidence="8">
    <location>
        <begin position="452"/>
        <end position="474"/>
    </location>
</feature>
<dbReference type="Gene3D" id="1.20.1250.20">
    <property type="entry name" value="MFS general substrate transporter like domains"/>
    <property type="match status" value="1"/>
</dbReference>
<evidence type="ECO:0000256" key="8">
    <source>
        <dbReference type="SAM" id="Phobius"/>
    </source>
</evidence>
<comment type="subcellular location">
    <subcellularLocation>
        <location evidence="1">Cell membrane</location>
        <topology evidence="1">Multi-pass membrane protein</topology>
    </subcellularLocation>
</comment>
<proteinExistence type="inferred from homology"/>
<dbReference type="PROSITE" id="PS50850">
    <property type="entry name" value="MFS"/>
    <property type="match status" value="1"/>
</dbReference>
<keyword evidence="5 8" id="KW-0812">Transmembrane</keyword>
<feature type="transmembrane region" description="Helical" evidence="8">
    <location>
        <begin position="88"/>
        <end position="105"/>
    </location>
</feature>
<feature type="transmembrane region" description="Helical" evidence="8">
    <location>
        <begin position="326"/>
        <end position="347"/>
    </location>
</feature>
<dbReference type="AlphaFoldDB" id="A0A7W3VS29"/>
<evidence type="ECO:0000313" key="11">
    <source>
        <dbReference type="Proteomes" id="UP000526734"/>
    </source>
</evidence>
<dbReference type="CDD" id="cd17346">
    <property type="entry name" value="MFS_DtpA_like"/>
    <property type="match status" value="1"/>
</dbReference>
<dbReference type="EMBL" id="JACGZW010000001">
    <property type="protein sequence ID" value="MBB1152178.1"/>
    <property type="molecule type" value="Genomic_DNA"/>
</dbReference>
<keyword evidence="11" id="KW-1185">Reference proteome</keyword>
<evidence type="ECO:0000259" key="9">
    <source>
        <dbReference type="PROSITE" id="PS50850"/>
    </source>
</evidence>
<dbReference type="PANTHER" id="PTHR23517">
    <property type="entry name" value="RESISTANCE PROTEIN MDTM, PUTATIVE-RELATED-RELATED"/>
    <property type="match status" value="1"/>
</dbReference>
<dbReference type="Pfam" id="PF00854">
    <property type="entry name" value="PTR2"/>
    <property type="match status" value="1"/>
</dbReference>
<comment type="caution">
    <text evidence="10">The sequence shown here is derived from an EMBL/GenBank/DDBJ whole genome shotgun (WGS) entry which is preliminary data.</text>
</comment>